<comment type="caution">
    <text evidence="5">Lacks conserved residue(s) required for the propagation of feature annotation.</text>
</comment>
<feature type="domain" description="Ketosynthase family 3 (KS3)" evidence="7">
    <location>
        <begin position="35"/>
        <end position="462"/>
    </location>
</feature>
<dbReference type="InterPro" id="IPR001031">
    <property type="entry name" value="Thioesterase"/>
</dbReference>
<feature type="domain" description="PKS/mFAS DH" evidence="8">
    <location>
        <begin position="944"/>
        <end position="1246"/>
    </location>
</feature>
<dbReference type="Gene3D" id="1.10.1200.10">
    <property type="entry name" value="ACP-like"/>
    <property type="match status" value="1"/>
</dbReference>
<dbReference type="InterPro" id="IPR009081">
    <property type="entry name" value="PP-bd_ACP"/>
</dbReference>
<dbReference type="Gene3D" id="3.40.47.10">
    <property type="match status" value="1"/>
</dbReference>
<dbReference type="SMART" id="SM00823">
    <property type="entry name" value="PKS_PP"/>
    <property type="match status" value="1"/>
</dbReference>
<keyword evidence="3" id="KW-0808">Transferase</keyword>
<evidence type="ECO:0000313" key="10">
    <source>
        <dbReference type="Proteomes" id="UP000075260"/>
    </source>
</evidence>
<evidence type="ECO:0000256" key="4">
    <source>
        <dbReference type="ARBA" id="ARBA00054155"/>
    </source>
</evidence>
<evidence type="ECO:0000256" key="3">
    <source>
        <dbReference type="ARBA" id="ARBA00022679"/>
    </source>
</evidence>
<accession>A0A150Q5J1</accession>
<dbReference type="FunFam" id="3.40.47.10:FF:000019">
    <property type="entry name" value="Polyketide synthase type I"/>
    <property type="match status" value="1"/>
</dbReference>
<dbReference type="FunFam" id="3.40.366.10:FF:000002">
    <property type="entry name" value="Probable polyketide synthase 2"/>
    <property type="match status" value="1"/>
</dbReference>
<dbReference type="InterPro" id="IPR016036">
    <property type="entry name" value="Malonyl_transacylase_ACP-bd"/>
</dbReference>
<dbReference type="PROSITE" id="PS52019">
    <property type="entry name" value="PKS_MFAS_DH"/>
    <property type="match status" value="1"/>
</dbReference>
<feature type="domain" description="Carrier" evidence="6">
    <location>
        <begin position="1278"/>
        <end position="1355"/>
    </location>
</feature>
<feature type="region of interest" description="N-terminal hotdog fold" evidence="5">
    <location>
        <begin position="944"/>
        <end position="1071"/>
    </location>
</feature>
<keyword evidence="2" id="KW-0597">Phosphoprotein</keyword>
<dbReference type="SUPFAM" id="SSF55048">
    <property type="entry name" value="Probable ACP-binding domain of malonyl-CoA ACP transacylase"/>
    <property type="match status" value="1"/>
</dbReference>
<name>A0A150Q5J1_SORCE</name>
<protein>
    <submittedName>
        <fullName evidence="9">Uncharacterized protein</fullName>
    </submittedName>
</protein>
<dbReference type="SMART" id="SM01294">
    <property type="entry name" value="PKS_PP_betabranch"/>
    <property type="match status" value="1"/>
</dbReference>
<evidence type="ECO:0000313" key="9">
    <source>
        <dbReference type="EMBL" id="KYF63083.1"/>
    </source>
</evidence>
<evidence type="ECO:0000256" key="1">
    <source>
        <dbReference type="ARBA" id="ARBA00022450"/>
    </source>
</evidence>
<evidence type="ECO:0000256" key="2">
    <source>
        <dbReference type="ARBA" id="ARBA00022553"/>
    </source>
</evidence>
<keyword evidence="1" id="KW-0596">Phosphopantetheine</keyword>
<dbReference type="Pfam" id="PF14765">
    <property type="entry name" value="PS-DH"/>
    <property type="match status" value="1"/>
</dbReference>
<dbReference type="Gene3D" id="3.10.129.120">
    <property type="match status" value="1"/>
</dbReference>
<dbReference type="PROSITE" id="PS52004">
    <property type="entry name" value="KS3_2"/>
    <property type="match status" value="1"/>
</dbReference>
<evidence type="ECO:0000259" key="7">
    <source>
        <dbReference type="PROSITE" id="PS52004"/>
    </source>
</evidence>
<dbReference type="Gene3D" id="3.40.366.10">
    <property type="entry name" value="Malonyl-Coenzyme A Acyl Carrier Protein, domain 2"/>
    <property type="match status" value="1"/>
</dbReference>
<dbReference type="GO" id="GO:0031177">
    <property type="term" value="F:phosphopantetheine binding"/>
    <property type="evidence" value="ECO:0007669"/>
    <property type="project" value="InterPro"/>
</dbReference>
<dbReference type="Gene3D" id="3.10.129.10">
    <property type="entry name" value="Hotdog Thioesterase"/>
    <property type="match status" value="1"/>
</dbReference>
<dbReference type="GO" id="GO:0004315">
    <property type="term" value="F:3-oxoacyl-[acyl-carrier-protein] synthase activity"/>
    <property type="evidence" value="ECO:0007669"/>
    <property type="project" value="InterPro"/>
</dbReference>
<reference evidence="9 10" key="1">
    <citation type="submission" date="2014-02" db="EMBL/GenBank/DDBJ databases">
        <title>The small core and large imbalanced accessory genome model reveals a collaborative survival strategy of Sorangium cellulosum strains in nature.</title>
        <authorList>
            <person name="Han K."/>
            <person name="Peng R."/>
            <person name="Blom J."/>
            <person name="Li Y.-Z."/>
        </authorList>
    </citation>
    <scope>NUCLEOTIDE SEQUENCE [LARGE SCALE GENOMIC DNA]</scope>
    <source>
        <strain evidence="9 10">So0008-312</strain>
    </source>
</reference>
<dbReference type="SUPFAM" id="SSF47336">
    <property type="entry name" value="ACP-like"/>
    <property type="match status" value="1"/>
</dbReference>
<dbReference type="InterPro" id="IPR016039">
    <property type="entry name" value="Thiolase-like"/>
</dbReference>
<dbReference type="Pfam" id="PF00698">
    <property type="entry name" value="Acyl_transf_1"/>
    <property type="match status" value="1"/>
</dbReference>
<dbReference type="OrthoDB" id="5478077at2"/>
<organism evidence="9 10">
    <name type="scientific">Sorangium cellulosum</name>
    <name type="common">Polyangium cellulosum</name>
    <dbReference type="NCBI Taxonomy" id="56"/>
    <lineage>
        <taxon>Bacteria</taxon>
        <taxon>Pseudomonadati</taxon>
        <taxon>Myxococcota</taxon>
        <taxon>Polyangia</taxon>
        <taxon>Polyangiales</taxon>
        <taxon>Polyangiaceae</taxon>
        <taxon>Sorangium</taxon>
    </lineage>
</organism>
<dbReference type="Pfam" id="PF00109">
    <property type="entry name" value="ketoacyl-synt"/>
    <property type="match status" value="1"/>
</dbReference>
<dbReference type="PANTHER" id="PTHR43775:SF51">
    <property type="entry name" value="INACTIVE PHENOLPHTHIOCEROL SYNTHESIS POLYKETIDE SYNTHASE TYPE I PKS1-RELATED"/>
    <property type="match status" value="1"/>
</dbReference>
<dbReference type="InterPro" id="IPR001227">
    <property type="entry name" value="Ac_transferase_dom_sf"/>
</dbReference>
<dbReference type="InterPro" id="IPR016035">
    <property type="entry name" value="Acyl_Trfase/lysoPLipase"/>
</dbReference>
<dbReference type="Pfam" id="PF22621">
    <property type="entry name" value="CurL-like_PKS_C"/>
    <property type="match status" value="1"/>
</dbReference>
<dbReference type="SUPFAM" id="SSF53901">
    <property type="entry name" value="Thiolase-like"/>
    <property type="match status" value="1"/>
</dbReference>
<proteinExistence type="predicted"/>
<dbReference type="SUPFAM" id="SSF52151">
    <property type="entry name" value="FabD/lysophospholipase-like"/>
    <property type="match status" value="1"/>
</dbReference>
<sequence>MSSKEDISRQSVLRQALLDMKLLRERLDEAERARTEPIAVIGMALRFPGAESPSEFWRLLSDGVDASDEVPRERWDVDAWYDADPSVPGRMYTRRGSFLREVDRFDARFFNISPREAVSIDPQHRLFWETSWEALERAGRAPSELSGSRTGVFLGMTSSEYYAANLLAKAGDPRQLDDYVLTGTLPSVAPGRLSYMLGLQGPSLTIDTACSSSLVAVHLACRSLRSGETDLAIAGGVNLILTPWGSILLSRMRALSPDGRCKSFEQTADGYGRAEGCGVVVLERLSSALQHRSPILAVIRGTAVNQDGPSSGPTVPNGLAQQDLVRQALADAGVEPAEVDYVEAHGTGTSLGDPIEVRALGEVLGEGRPPGRPFYLGSVKANIGHCEGAAGMAGLIKAVLSLQHGEIPPQPVRDPSRNIPWHEIPARLPAELTPWIPQGERRIAGVSSFGISGTNAHVVLSDPPPVEPPEDALPTELSMPLHILALSARKGEALRALAARYEAYFAGSSGVSLADVCFTAGAGRSHFEHRLAAVVASPSEARSRLAAFASGEPAPGIVTGRVRGDASPKVAFLFTGQGSQYVGMGRQLYETHLTFQEALNRCDEILRPLLPVRLLDVLYPDQRPGGAPSLDETAYTQPALFAIQYALTELWREWGVDPYAVLGHSVGELSAACAAGAFSLEQGLALVAERGRLMQGLPRDGQMMVIFDGEERVSEAIAPWASQVAIAAVNSPSETVISGAREVVQRISRQLEIEGVRTRELKASHAFHSPLMAPILDEIERAAARVDYASPHIKLISNLTGSPASSGELASPLYWRRHTREPVRFAAGIRSLQALGVDIFVEIGPKPTLLGMGRRCLPADVGAWLPSLRDGKGDWHTVLSSLAELYTRRVEIDWRGVYRDAPRNRVVLPTYPFQRERYWFDASGHEPAAGRAPAPRASDARGGHPLIGHRVHSPVTVAFEVKLDPKAVSIFRDHRVFGFNVVSGVAHLAMAKAALGEESGAPQALTVADVAFREALVVAEEEPRVVQVVLEPAASGDVSFRLFSIDGELVGSPAGWKLHTAGVLRPGTAPAPRSAASEGSLAGVRARCREEIAGDDFYSRHWSDEHHLGPSYRLVQRVFRRDGESLTELRDPSETGLEAGSYAFAPRALVAEAQSLEAAVHSFKAALPGERSQHLSGRTYVAIGIERLHQPRAAPGKVRWSHVRIREEGEAGDSLVVDVRLLDEREEVVAVVEGLRFWRAAPEALRRVVEGKRGAGRGREVSVAARPAIQLDAAPVSERQALIESYLLEQVSGVVSLPRAEIDPGASLRELGLDSLMAMELKHRIEKELGLAVPVVDLLRGPSPRELAGQMAGASPAPSGRAAAETAADARTKLWFRRRPRASEARLRLFCFPFGGGSDFTYRTWGDALGGRVEVCPVKLPGREDRREEPPYESFPPLLDALQRAMEPLLDMPFAFFGTSMGGIIGFELARRLEGTRGRGPIHLFIAASPPPHGVTVVTESIRDAVDTDVSEAARRRALQRLGLMSDPMLDHPDLVEVLLPVMQADLRLMRSYACDEGEPVRCPISVFGGTDDTLVRRDALAGWGRYTRGELVLRMVSGDHVFVSSAREQVLKAVAQDLARCVELI</sequence>
<dbReference type="Pfam" id="PF00975">
    <property type="entry name" value="Thioesterase"/>
    <property type="match status" value="1"/>
</dbReference>
<dbReference type="Gene3D" id="3.40.50.1820">
    <property type="entry name" value="alpha/beta hydrolase"/>
    <property type="match status" value="1"/>
</dbReference>
<evidence type="ECO:0000256" key="5">
    <source>
        <dbReference type="PROSITE-ProRule" id="PRU01363"/>
    </source>
</evidence>
<dbReference type="InterPro" id="IPR036736">
    <property type="entry name" value="ACP-like_sf"/>
</dbReference>
<dbReference type="InterPro" id="IPR049552">
    <property type="entry name" value="PKS_DH_N"/>
</dbReference>
<dbReference type="InterPro" id="IPR020806">
    <property type="entry name" value="PKS_PP-bd"/>
</dbReference>
<dbReference type="InterPro" id="IPR018201">
    <property type="entry name" value="Ketoacyl_synth_AS"/>
</dbReference>
<dbReference type="PROSITE" id="PS50075">
    <property type="entry name" value="CARRIER"/>
    <property type="match status" value="1"/>
</dbReference>
<dbReference type="Proteomes" id="UP000075260">
    <property type="component" value="Unassembled WGS sequence"/>
</dbReference>
<dbReference type="GO" id="GO:0006633">
    <property type="term" value="P:fatty acid biosynthetic process"/>
    <property type="evidence" value="ECO:0007669"/>
    <property type="project" value="InterPro"/>
</dbReference>
<dbReference type="InterPro" id="IPR014043">
    <property type="entry name" value="Acyl_transferase_dom"/>
</dbReference>
<dbReference type="Pfam" id="PF02801">
    <property type="entry name" value="Ketoacyl-synt_C"/>
    <property type="match status" value="1"/>
</dbReference>
<dbReference type="InterPro" id="IPR020841">
    <property type="entry name" value="PKS_Beta-ketoAc_synthase_dom"/>
</dbReference>
<dbReference type="Gene3D" id="3.30.70.3290">
    <property type="match status" value="1"/>
</dbReference>
<comment type="caution">
    <text evidence="9">The sequence shown here is derived from an EMBL/GenBank/DDBJ whole genome shotgun (WGS) entry which is preliminary data.</text>
</comment>
<evidence type="ECO:0000259" key="8">
    <source>
        <dbReference type="PROSITE" id="PS52019"/>
    </source>
</evidence>
<dbReference type="SMART" id="SM00825">
    <property type="entry name" value="PKS_KS"/>
    <property type="match status" value="1"/>
</dbReference>
<dbReference type="SMART" id="SM00826">
    <property type="entry name" value="PKS_DH"/>
    <property type="match status" value="1"/>
</dbReference>
<dbReference type="GO" id="GO:0004312">
    <property type="term" value="F:fatty acid synthase activity"/>
    <property type="evidence" value="ECO:0007669"/>
    <property type="project" value="TreeGrafter"/>
</dbReference>
<dbReference type="CDD" id="cd00833">
    <property type="entry name" value="PKS"/>
    <property type="match status" value="1"/>
</dbReference>
<feature type="region of interest" description="C-terminal hotdog fold" evidence="5">
    <location>
        <begin position="1089"/>
        <end position="1246"/>
    </location>
</feature>
<dbReference type="PANTHER" id="PTHR43775">
    <property type="entry name" value="FATTY ACID SYNTHASE"/>
    <property type="match status" value="1"/>
</dbReference>
<dbReference type="InterPro" id="IPR029058">
    <property type="entry name" value="AB_hydrolase_fold"/>
</dbReference>
<dbReference type="RefSeq" id="WP_061612332.1">
    <property type="nucleotide sequence ID" value="NZ_JEMA01001038.1"/>
</dbReference>
<comment type="function">
    <text evidence="4">Involved in production of the polyketide antibiotic thailandamide.</text>
</comment>
<dbReference type="InterPro" id="IPR014031">
    <property type="entry name" value="Ketoacyl_synth_C"/>
</dbReference>
<dbReference type="InterPro" id="IPR049900">
    <property type="entry name" value="PKS_mFAS_DH"/>
</dbReference>
<dbReference type="Pfam" id="PF21089">
    <property type="entry name" value="PKS_DH_N"/>
    <property type="match status" value="1"/>
</dbReference>
<dbReference type="SMART" id="SM00827">
    <property type="entry name" value="PKS_AT"/>
    <property type="match status" value="1"/>
</dbReference>
<dbReference type="InterPro" id="IPR020807">
    <property type="entry name" value="PKS_DH"/>
</dbReference>
<dbReference type="PROSITE" id="PS00606">
    <property type="entry name" value="KS3_1"/>
    <property type="match status" value="1"/>
</dbReference>
<dbReference type="Pfam" id="PF00550">
    <property type="entry name" value="PP-binding"/>
    <property type="match status" value="1"/>
</dbReference>
<dbReference type="SUPFAM" id="SSF53474">
    <property type="entry name" value="alpha/beta-Hydrolases"/>
    <property type="match status" value="1"/>
</dbReference>
<dbReference type="EMBL" id="JEMA01001038">
    <property type="protein sequence ID" value="KYF63083.1"/>
    <property type="molecule type" value="Genomic_DNA"/>
</dbReference>
<dbReference type="InterPro" id="IPR050091">
    <property type="entry name" value="PKS_NRPS_Biosynth_Enz"/>
</dbReference>
<evidence type="ECO:0000259" key="6">
    <source>
        <dbReference type="PROSITE" id="PS50075"/>
    </source>
</evidence>
<gene>
    <name evidence="9" type="ORF">BE15_12205</name>
</gene>
<dbReference type="InterPro" id="IPR049551">
    <property type="entry name" value="PKS_DH_C"/>
</dbReference>
<dbReference type="InterPro" id="IPR014030">
    <property type="entry name" value="Ketoacyl_synth_N"/>
</dbReference>